<dbReference type="PANTHER" id="PTHR42953:SF1">
    <property type="entry name" value="METAL-BINDING PROTEIN HI_0362-RELATED"/>
    <property type="match status" value="1"/>
</dbReference>
<dbReference type="InterPro" id="IPR050492">
    <property type="entry name" value="Bact_metal-bind_prot9"/>
</dbReference>
<keyword evidence="5" id="KW-0472">Membrane</keyword>
<comment type="caution">
    <text evidence="6">The sequence shown here is derived from an EMBL/GenBank/DDBJ whole genome shotgun (WGS) entry which is preliminary data.</text>
</comment>
<dbReference type="GO" id="GO:0030313">
    <property type="term" value="C:cell envelope"/>
    <property type="evidence" value="ECO:0007669"/>
    <property type="project" value="UniProtKB-SubCell"/>
</dbReference>
<dbReference type="RefSeq" id="WP_096109726.1">
    <property type="nucleotide sequence ID" value="NZ_NVYO01000001.1"/>
</dbReference>
<evidence type="ECO:0000256" key="5">
    <source>
        <dbReference type="SAM" id="Phobius"/>
    </source>
</evidence>
<dbReference type="SUPFAM" id="SSF53807">
    <property type="entry name" value="Helical backbone' metal receptor"/>
    <property type="match status" value="1"/>
</dbReference>
<dbReference type="PANTHER" id="PTHR42953">
    <property type="entry name" value="HIGH-AFFINITY ZINC UPTAKE SYSTEM PROTEIN ZNUA-RELATED"/>
    <property type="match status" value="1"/>
</dbReference>
<name>A0A2A3TW42_LEVBR</name>
<dbReference type="InterPro" id="IPR006127">
    <property type="entry name" value="ZnuA-like"/>
</dbReference>
<evidence type="ECO:0000313" key="7">
    <source>
        <dbReference type="Proteomes" id="UP000217918"/>
    </source>
</evidence>
<organism evidence="6 7">
    <name type="scientific">Levilactobacillus brevis</name>
    <name type="common">Lactobacillus brevis</name>
    <dbReference type="NCBI Taxonomy" id="1580"/>
    <lineage>
        <taxon>Bacteria</taxon>
        <taxon>Bacillati</taxon>
        <taxon>Bacillota</taxon>
        <taxon>Bacilli</taxon>
        <taxon>Lactobacillales</taxon>
        <taxon>Lactobacillaceae</taxon>
        <taxon>Levilactobacillus</taxon>
    </lineage>
</organism>
<proteinExistence type="predicted"/>
<dbReference type="GO" id="GO:0030001">
    <property type="term" value="P:metal ion transport"/>
    <property type="evidence" value="ECO:0007669"/>
    <property type="project" value="InterPro"/>
</dbReference>
<sequence length="311" mass="34507">MTDVQRKKWLNGHQIGLLVVMVMVLVTLTTLTGCQPTSTAKQSRQINVVATLGFYGEAAQAILGHSGHVTTVINSPSIDAESYEPDIKTAKQVAHADVVVENGLGYDSWMDRVVAANQDAGTKTLTIGKLMGKKTGDNPHLWSDSTVMMTVTQRLVTQFSRLNPSQAATYRRRGAAYERQLAVLPKLARQIKRQAKGQQVAVSEPVFDLALTAMGYRVSDGHFAQAIEEDSDPTPADITHLQAQIKHHRIAFFVENTQNSSKNVTAMVQLARRYHVPVVKVTETMPAHQSYRTWMLSQYQQVKRIQEDSHS</sequence>
<keyword evidence="3" id="KW-0479">Metal-binding</keyword>
<reference evidence="6 7" key="1">
    <citation type="submission" date="2017-09" db="EMBL/GenBank/DDBJ databases">
        <title>Genome sequence of Lactobacillus brevis D7.</title>
        <authorList>
            <person name="Kwon M.-S."/>
            <person name="Lim S.K."/>
            <person name="Choi H.-J."/>
        </authorList>
    </citation>
    <scope>NUCLEOTIDE SEQUENCE [LARGE SCALE GENOMIC DNA]</scope>
    <source>
        <strain evidence="6 7">D7</strain>
    </source>
</reference>
<keyword evidence="4" id="KW-0732">Signal</keyword>
<dbReference type="GO" id="GO:0046872">
    <property type="term" value="F:metal ion binding"/>
    <property type="evidence" value="ECO:0007669"/>
    <property type="project" value="UniProtKB-KW"/>
</dbReference>
<evidence type="ECO:0000256" key="2">
    <source>
        <dbReference type="ARBA" id="ARBA00022448"/>
    </source>
</evidence>
<keyword evidence="5" id="KW-1133">Transmembrane helix</keyword>
<dbReference type="Proteomes" id="UP000217918">
    <property type="component" value="Unassembled WGS sequence"/>
</dbReference>
<protein>
    <submittedName>
        <fullName evidence="6">Metal ABC transporter substrate-binding protein</fullName>
    </submittedName>
</protein>
<evidence type="ECO:0000256" key="3">
    <source>
        <dbReference type="ARBA" id="ARBA00022723"/>
    </source>
</evidence>
<evidence type="ECO:0000256" key="1">
    <source>
        <dbReference type="ARBA" id="ARBA00004196"/>
    </source>
</evidence>
<dbReference type="Pfam" id="PF01297">
    <property type="entry name" value="ZnuA"/>
    <property type="match status" value="1"/>
</dbReference>
<keyword evidence="5" id="KW-0812">Transmembrane</keyword>
<comment type="subcellular location">
    <subcellularLocation>
        <location evidence="1">Cell envelope</location>
    </subcellularLocation>
</comment>
<dbReference type="Gene3D" id="3.40.50.1980">
    <property type="entry name" value="Nitrogenase molybdenum iron protein domain"/>
    <property type="match status" value="2"/>
</dbReference>
<evidence type="ECO:0000313" key="6">
    <source>
        <dbReference type="EMBL" id="PBQ23007.1"/>
    </source>
</evidence>
<evidence type="ECO:0000256" key="4">
    <source>
        <dbReference type="ARBA" id="ARBA00022729"/>
    </source>
</evidence>
<dbReference type="EMBL" id="NVYO01000001">
    <property type="protein sequence ID" value="PBQ23007.1"/>
    <property type="molecule type" value="Genomic_DNA"/>
</dbReference>
<dbReference type="PROSITE" id="PS51257">
    <property type="entry name" value="PROKAR_LIPOPROTEIN"/>
    <property type="match status" value="1"/>
</dbReference>
<feature type="transmembrane region" description="Helical" evidence="5">
    <location>
        <begin position="15"/>
        <end position="33"/>
    </location>
</feature>
<keyword evidence="2" id="KW-0813">Transport</keyword>
<gene>
    <name evidence="6" type="ORF">CNR29_02815</name>
</gene>
<accession>A0A2A3TW42</accession>
<dbReference type="AlphaFoldDB" id="A0A2A3TW42"/>